<accession>A0A9N9AMT2</accession>
<dbReference type="AlphaFoldDB" id="A0A9N9AMT2"/>
<dbReference type="OrthoDB" id="2447043at2759"/>
<dbReference type="Proteomes" id="UP000789706">
    <property type="component" value="Unassembled WGS sequence"/>
</dbReference>
<proteinExistence type="predicted"/>
<reference evidence="1" key="1">
    <citation type="submission" date="2021-06" db="EMBL/GenBank/DDBJ databases">
        <authorList>
            <person name="Kallberg Y."/>
            <person name="Tangrot J."/>
            <person name="Rosling A."/>
        </authorList>
    </citation>
    <scope>NUCLEOTIDE SEQUENCE</scope>
    <source>
        <strain evidence="1">AZ414A</strain>
    </source>
</reference>
<name>A0A9N9AMT2_9GLOM</name>
<feature type="non-terminal residue" evidence="1">
    <location>
        <position position="428"/>
    </location>
</feature>
<sequence>MKPLVKIEQYDITETILTKAPERFAQPCKQYKGQDWEELKCSNTAFLWKGVTNTLKRFASVPDWVVRLEQLFTIIEIFDIKELSEAGDFLEFLKSIAERDIENLINGYVDIYFVQQLLLELMNKVKSKDINIKKFLADLASINADNPTLVGKLLCVQVVIWLYKICEVTKEKIQNAVKKGNYSFERIGKDKKFTVSLTYLSEGINKRKDANEEQIEKTQIMDEFIRQIDLVHEICNVGVKLIQMGNFGYRQYKKLISDGNKIKELAEENIVDKTQKIHYYLTFSPAHHILTFLDYFTNDEPANGEICKTLIRFVNDKARLVPIKKGDFKISQQNYFEILCEIGAKIKNIFGDIPIQLRPLKTKGAVVPSDIVHRGRLFIATCNDKLLNPNIIMSIYTNQEYFPEPWQILICKSSTTLEELSIVQMLDV</sequence>
<evidence type="ECO:0000313" key="2">
    <source>
        <dbReference type="Proteomes" id="UP000789706"/>
    </source>
</evidence>
<gene>
    <name evidence="1" type="ORF">DEBURN_LOCUS6266</name>
</gene>
<protein>
    <submittedName>
        <fullName evidence="1">2023_t:CDS:1</fullName>
    </submittedName>
</protein>
<organism evidence="1 2">
    <name type="scientific">Diversispora eburnea</name>
    <dbReference type="NCBI Taxonomy" id="1213867"/>
    <lineage>
        <taxon>Eukaryota</taxon>
        <taxon>Fungi</taxon>
        <taxon>Fungi incertae sedis</taxon>
        <taxon>Mucoromycota</taxon>
        <taxon>Glomeromycotina</taxon>
        <taxon>Glomeromycetes</taxon>
        <taxon>Diversisporales</taxon>
        <taxon>Diversisporaceae</taxon>
        <taxon>Diversispora</taxon>
    </lineage>
</organism>
<comment type="caution">
    <text evidence="1">The sequence shown here is derived from an EMBL/GenBank/DDBJ whole genome shotgun (WGS) entry which is preliminary data.</text>
</comment>
<dbReference type="EMBL" id="CAJVPK010000627">
    <property type="protein sequence ID" value="CAG8533686.1"/>
    <property type="molecule type" value="Genomic_DNA"/>
</dbReference>
<evidence type="ECO:0000313" key="1">
    <source>
        <dbReference type="EMBL" id="CAG8533686.1"/>
    </source>
</evidence>
<keyword evidence="2" id="KW-1185">Reference proteome</keyword>